<keyword evidence="4" id="KW-0548">Nucleotidyltransferase</keyword>
<organism evidence="4 5">
    <name type="scientific">Pontiella agarivorans</name>
    <dbReference type="NCBI Taxonomy" id="3038953"/>
    <lineage>
        <taxon>Bacteria</taxon>
        <taxon>Pseudomonadati</taxon>
        <taxon>Kiritimatiellota</taxon>
        <taxon>Kiritimatiellia</taxon>
        <taxon>Kiritimatiellales</taxon>
        <taxon>Pontiellaceae</taxon>
        <taxon>Pontiella</taxon>
    </lineage>
</organism>
<keyword evidence="5" id="KW-1185">Reference proteome</keyword>
<dbReference type="CDD" id="cd01949">
    <property type="entry name" value="GGDEF"/>
    <property type="match status" value="1"/>
</dbReference>
<keyword evidence="4" id="KW-0808">Transferase</keyword>
<dbReference type="RefSeq" id="WP_322609193.1">
    <property type="nucleotide sequence ID" value="NZ_JARVCO010000010.1"/>
</dbReference>
<protein>
    <recommendedName>
        <fullName evidence="1">diguanylate cyclase</fullName>
        <ecNumber evidence="1">2.7.7.65</ecNumber>
    </recommendedName>
</protein>
<dbReference type="Gene3D" id="3.30.70.270">
    <property type="match status" value="1"/>
</dbReference>
<evidence type="ECO:0000313" key="5">
    <source>
        <dbReference type="Proteomes" id="UP001290861"/>
    </source>
</evidence>
<feature type="domain" description="GGDEF" evidence="3">
    <location>
        <begin position="51"/>
        <end position="159"/>
    </location>
</feature>
<comment type="caution">
    <text evidence="4">The sequence shown here is derived from an EMBL/GenBank/DDBJ whole genome shotgun (WGS) entry which is preliminary data.</text>
</comment>
<proteinExistence type="predicted"/>
<dbReference type="GO" id="GO:0052621">
    <property type="term" value="F:diguanylate cyclase activity"/>
    <property type="evidence" value="ECO:0007669"/>
    <property type="project" value="UniProtKB-EC"/>
</dbReference>
<name>A0ABU5MYW7_9BACT</name>
<evidence type="ECO:0000256" key="1">
    <source>
        <dbReference type="ARBA" id="ARBA00012528"/>
    </source>
</evidence>
<gene>
    <name evidence="4" type="ORF">P9H32_12330</name>
</gene>
<comment type="catalytic activity">
    <reaction evidence="2">
        <text>2 GTP = 3',3'-c-di-GMP + 2 diphosphate</text>
        <dbReference type="Rhea" id="RHEA:24898"/>
        <dbReference type="ChEBI" id="CHEBI:33019"/>
        <dbReference type="ChEBI" id="CHEBI:37565"/>
        <dbReference type="ChEBI" id="CHEBI:58805"/>
        <dbReference type="EC" id="2.7.7.65"/>
    </reaction>
</comment>
<dbReference type="PROSITE" id="PS50887">
    <property type="entry name" value="GGDEF"/>
    <property type="match status" value="1"/>
</dbReference>
<dbReference type="Proteomes" id="UP001290861">
    <property type="component" value="Unassembled WGS sequence"/>
</dbReference>
<dbReference type="EC" id="2.7.7.65" evidence="1"/>
<evidence type="ECO:0000259" key="3">
    <source>
        <dbReference type="PROSITE" id="PS50887"/>
    </source>
</evidence>
<dbReference type="PANTHER" id="PTHR45138">
    <property type="entry name" value="REGULATORY COMPONENTS OF SENSORY TRANSDUCTION SYSTEM"/>
    <property type="match status" value="1"/>
</dbReference>
<dbReference type="InterPro" id="IPR029787">
    <property type="entry name" value="Nucleotide_cyclase"/>
</dbReference>
<dbReference type="PANTHER" id="PTHR45138:SF9">
    <property type="entry name" value="DIGUANYLATE CYCLASE DGCM-RELATED"/>
    <property type="match status" value="1"/>
</dbReference>
<dbReference type="Pfam" id="PF00990">
    <property type="entry name" value="GGDEF"/>
    <property type="match status" value="1"/>
</dbReference>
<dbReference type="InterPro" id="IPR000160">
    <property type="entry name" value="GGDEF_dom"/>
</dbReference>
<evidence type="ECO:0000256" key="2">
    <source>
        <dbReference type="ARBA" id="ARBA00034247"/>
    </source>
</evidence>
<accession>A0ABU5MYW7</accession>
<reference evidence="4 5" key="1">
    <citation type="journal article" date="2024" name="Appl. Environ. Microbiol.">
        <title>Pontiella agarivorans sp. nov., a novel marine anaerobic bacterium capable of degrading macroalgal polysaccharides and fixing nitrogen.</title>
        <authorList>
            <person name="Liu N."/>
            <person name="Kivenson V."/>
            <person name="Peng X."/>
            <person name="Cui Z."/>
            <person name="Lankiewicz T.S."/>
            <person name="Gosselin K.M."/>
            <person name="English C.J."/>
            <person name="Blair E.M."/>
            <person name="O'Malley M.A."/>
            <person name="Valentine D.L."/>
        </authorList>
    </citation>
    <scope>NUCLEOTIDE SEQUENCE [LARGE SCALE GENOMIC DNA]</scope>
    <source>
        <strain evidence="4 5">NLcol2</strain>
    </source>
</reference>
<dbReference type="InterPro" id="IPR050469">
    <property type="entry name" value="Diguanylate_Cyclase"/>
</dbReference>
<dbReference type="NCBIfam" id="TIGR00254">
    <property type="entry name" value="GGDEF"/>
    <property type="match status" value="1"/>
</dbReference>
<dbReference type="SMART" id="SM00267">
    <property type="entry name" value="GGDEF"/>
    <property type="match status" value="1"/>
</dbReference>
<dbReference type="InterPro" id="IPR043128">
    <property type="entry name" value="Rev_trsase/Diguanyl_cyclase"/>
</dbReference>
<evidence type="ECO:0000313" key="4">
    <source>
        <dbReference type="EMBL" id="MDZ8119410.1"/>
    </source>
</evidence>
<sequence>MNHSENNPLLWLTILALTKQATRDWLTGLYNRRYFEETLNDHLSAAQRYNRELSLILFDIDRFKQINDTSGHAAGDAALKAFADTLNSTARAADIVCRFGGDEFAVILPETGSSNAWKFVERVIAKQNHPSVTAGVASLPSADLVQDADADLMQRKNNP</sequence>
<dbReference type="SUPFAM" id="SSF55073">
    <property type="entry name" value="Nucleotide cyclase"/>
    <property type="match status" value="1"/>
</dbReference>
<dbReference type="EMBL" id="JARVCO010000010">
    <property type="protein sequence ID" value="MDZ8119410.1"/>
    <property type="molecule type" value="Genomic_DNA"/>
</dbReference>